<dbReference type="PRINTS" id="PR00455">
    <property type="entry name" value="HTHTETR"/>
</dbReference>
<dbReference type="PANTHER" id="PTHR30055">
    <property type="entry name" value="HTH-TYPE TRANSCRIPTIONAL REGULATOR RUTR"/>
    <property type="match status" value="1"/>
</dbReference>
<feature type="DNA-binding region" description="H-T-H motif" evidence="4">
    <location>
        <begin position="32"/>
        <end position="51"/>
    </location>
</feature>
<proteinExistence type="predicted"/>
<name>A0ABU4VND3_9ACTN</name>
<dbReference type="InterPro" id="IPR036271">
    <property type="entry name" value="Tet_transcr_reg_TetR-rel_C_sf"/>
</dbReference>
<dbReference type="PROSITE" id="PS50977">
    <property type="entry name" value="HTH_TETR_2"/>
    <property type="match status" value="1"/>
</dbReference>
<dbReference type="PANTHER" id="PTHR30055:SF234">
    <property type="entry name" value="HTH-TYPE TRANSCRIPTIONAL REGULATOR BETI"/>
    <property type="match status" value="1"/>
</dbReference>
<dbReference type="EMBL" id="JAXAVX010000008">
    <property type="protein sequence ID" value="MDX8152837.1"/>
    <property type="molecule type" value="Genomic_DNA"/>
</dbReference>
<evidence type="ECO:0000313" key="7">
    <source>
        <dbReference type="Proteomes" id="UP001277761"/>
    </source>
</evidence>
<sequence length="182" mass="18885">MSPAPRSDARRSRDALLRSGAELLAARGTAVPMTEIAAHAGVGVGTLYRHFPDRAALVSAVYAREIERLGEIEPLLADATGAAALEAWLARFVAFGASKRALGDVLVASGAGPKPSARGVVLEALDALLAAGARDGTLREDVDGEDVLLALAGLWSAVEAPDWRTRAERLARLVLDGVRAGA</sequence>
<comment type="caution">
    <text evidence="6">The sequence shown here is derived from an EMBL/GenBank/DDBJ whole genome shotgun (WGS) entry which is preliminary data.</text>
</comment>
<evidence type="ECO:0000256" key="1">
    <source>
        <dbReference type="ARBA" id="ARBA00023015"/>
    </source>
</evidence>
<feature type="domain" description="HTH tetR-type" evidence="5">
    <location>
        <begin position="10"/>
        <end position="69"/>
    </location>
</feature>
<organism evidence="6 7">
    <name type="scientific">Patulibacter brassicae</name>
    <dbReference type="NCBI Taxonomy" id="1705717"/>
    <lineage>
        <taxon>Bacteria</taxon>
        <taxon>Bacillati</taxon>
        <taxon>Actinomycetota</taxon>
        <taxon>Thermoleophilia</taxon>
        <taxon>Solirubrobacterales</taxon>
        <taxon>Patulibacteraceae</taxon>
        <taxon>Patulibacter</taxon>
    </lineage>
</organism>
<dbReference type="InterPro" id="IPR001647">
    <property type="entry name" value="HTH_TetR"/>
</dbReference>
<dbReference type="Gene3D" id="1.10.357.10">
    <property type="entry name" value="Tetracycline Repressor, domain 2"/>
    <property type="match status" value="1"/>
</dbReference>
<dbReference type="Pfam" id="PF00440">
    <property type="entry name" value="TetR_N"/>
    <property type="match status" value="1"/>
</dbReference>
<protein>
    <submittedName>
        <fullName evidence="6">TetR/AcrR family transcriptional regulator</fullName>
    </submittedName>
</protein>
<keyword evidence="1" id="KW-0805">Transcription regulation</keyword>
<evidence type="ECO:0000256" key="4">
    <source>
        <dbReference type="PROSITE-ProRule" id="PRU00335"/>
    </source>
</evidence>
<dbReference type="InterPro" id="IPR009057">
    <property type="entry name" value="Homeodomain-like_sf"/>
</dbReference>
<keyword evidence="7" id="KW-1185">Reference proteome</keyword>
<gene>
    <name evidence="6" type="ORF">SK069_14645</name>
</gene>
<evidence type="ECO:0000259" key="5">
    <source>
        <dbReference type="PROSITE" id="PS50977"/>
    </source>
</evidence>
<keyword evidence="2 4" id="KW-0238">DNA-binding</keyword>
<evidence type="ECO:0000256" key="3">
    <source>
        <dbReference type="ARBA" id="ARBA00023163"/>
    </source>
</evidence>
<dbReference type="InterPro" id="IPR050109">
    <property type="entry name" value="HTH-type_TetR-like_transc_reg"/>
</dbReference>
<evidence type="ECO:0000256" key="2">
    <source>
        <dbReference type="ARBA" id="ARBA00023125"/>
    </source>
</evidence>
<evidence type="ECO:0000313" key="6">
    <source>
        <dbReference type="EMBL" id="MDX8152837.1"/>
    </source>
</evidence>
<accession>A0ABU4VND3</accession>
<dbReference type="SUPFAM" id="SSF48498">
    <property type="entry name" value="Tetracyclin repressor-like, C-terminal domain"/>
    <property type="match status" value="1"/>
</dbReference>
<dbReference type="RefSeq" id="WP_319954992.1">
    <property type="nucleotide sequence ID" value="NZ_JAXAVX010000008.1"/>
</dbReference>
<dbReference type="SUPFAM" id="SSF46689">
    <property type="entry name" value="Homeodomain-like"/>
    <property type="match status" value="1"/>
</dbReference>
<reference evidence="6 7" key="1">
    <citation type="submission" date="2023-11" db="EMBL/GenBank/DDBJ databases">
        <authorList>
            <person name="Xu M."/>
            <person name="Jiang T."/>
        </authorList>
    </citation>
    <scope>NUCLEOTIDE SEQUENCE [LARGE SCALE GENOMIC DNA]</scope>
    <source>
        <strain evidence="6 7">SD</strain>
    </source>
</reference>
<dbReference type="InterPro" id="IPR049445">
    <property type="entry name" value="TetR_SbtR-like_C"/>
</dbReference>
<dbReference type="Pfam" id="PF21597">
    <property type="entry name" value="TetR_C_43"/>
    <property type="match status" value="1"/>
</dbReference>
<dbReference type="Proteomes" id="UP001277761">
    <property type="component" value="Unassembled WGS sequence"/>
</dbReference>
<keyword evidence="3" id="KW-0804">Transcription</keyword>